<feature type="transmembrane region" description="Helical" evidence="2">
    <location>
        <begin position="32"/>
        <end position="53"/>
    </location>
</feature>
<accession>A0A5J6DTR5</accession>
<sequence>MAMQFILNIICFSYYLIITIMYFFIFKNKVTSIYNILYIHYFYFFKIILNNLIKNFKYIYLKLFKVITLKTSQSKVIIKSNTTSIIILKFIPTFILVIITIIYIYIFNIEIAGPAFCMEINNIINDDIIERISFHRRIMFEDFVREILATVSIPDPRFDTFFDNFNSINIRNHPELWKHELDTAFDDICDMLSPTAKLIRITDHNGIYNYYRNLMSNYDIEVGIPITQEFHENRLQDVWNLINFSNLNINILDVTNITNIHVRNLEMDINSFKNILNRVIKQLILETRNNETSIHIIPFIWASWRDSLNCLSQMNDQIIEERAQLTGNSENVINSITVLDNFYAYLEKCITAFHYKEEVTSEIYTEIQRNTTVLSNPPSDYTTPVNTDITVRESRSSSSSDE</sequence>
<feature type="transmembrane region" description="Helical" evidence="2">
    <location>
        <begin position="5"/>
        <end position="26"/>
    </location>
</feature>
<geneLocation type="mitochondrion" evidence="3"/>
<reference evidence="3" key="1">
    <citation type="submission" date="2018-09" db="EMBL/GenBank/DDBJ databases">
        <authorList>
            <person name="Cai G."/>
            <person name="Scofield S.R."/>
        </authorList>
    </citation>
    <scope>NUCLEOTIDE SEQUENCE</scope>
</reference>
<feature type="compositionally biased region" description="Polar residues" evidence="1">
    <location>
        <begin position="375"/>
        <end position="389"/>
    </location>
</feature>
<keyword evidence="2" id="KW-0812">Transmembrane</keyword>
<organism evidence="3">
    <name type="scientific">Phytophthora sansomeana</name>
    <dbReference type="NCBI Taxonomy" id="555429"/>
    <lineage>
        <taxon>Eukaryota</taxon>
        <taxon>Sar</taxon>
        <taxon>Stramenopiles</taxon>
        <taxon>Oomycota</taxon>
        <taxon>Peronosporomycetes</taxon>
        <taxon>Peronosporales</taxon>
        <taxon>Peronosporaceae</taxon>
        <taxon>Phytophthora</taxon>
    </lineage>
</organism>
<keyword evidence="3" id="KW-0496">Mitochondrion</keyword>
<name>A0A5J6DTR5_9STRA</name>
<protein>
    <submittedName>
        <fullName evidence="3">Uncharacterized protein</fullName>
    </submittedName>
</protein>
<keyword evidence="2" id="KW-1133">Transmembrane helix</keyword>
<dbReference type="GeneID" id="42268369"/>
<evidence type="ECO:0000256" key="1">
    <source>
        <dbReference type="SAM" id="MobiDB-lite"/>
    </source>
</evidence>
<dbReference type="AlphaFoldDB" id="A0A5J6DTR5"/>
<dbReference type="RefSeq" id="YP_009707696.1">
    <property type="nucleotide sequence ID" value="NC_045089.1"/>
</dbReference>
<feature type="transmembrane region" description="Helical" evidence="2">
    <location>
        <begin position="85"/>
        <end position="107"/>
    </location>
</feature>
<proteinExistence type="predicted"/>
<feature type="region of interest" description="Disordered" evidence="1">
    <location>
        <begin position="375"/>
        <end position="402"/>
    </location>
</feature>
<evidence type="ECO:0000256" key="2">
    <source>
        <dbReference type="SAM" id="Phobius"/>
    </source>
</evidence>
<evidence type="ECO:0000313" key="3">
    <source>
        <dbReference type="EMBL" id="QES94834.1"/>
    </source>
</evidence>
<dbReference type="EMBL" id="MH936679">
    <property type="protein sequence ID" value="QES94834.1"/>
    <property type="molecule type" value="Genomic_DNA"/>
</dbReference>
<gene>
    <name evidence="3" type="primary">orf402</name>
</gene>
<keyword evidence="2" id="KW-0472">Membrane</keyword>